<dbReference type="GO" id="GO:0006357">
    <property type="term" value="P:regulation of transcription by RNA polymerase II"/>
    <property type="evidence" value="ECO:0007669"/>
    <property type="project" value="TreeGrafter"/>
</dbReference>
<feature type="compositionally biased region" description="Acidic residues" evidence="3">
    <location>
        <begin position="223"/>
        <end position="238"/>
    </location>
</feature>
<feature type="compositionally biased region" description="Low complexity" evidence="3">
    <location>
        <begin position="241"/>
        <end position="263"/>
    </location>
</feature>
<dbReference type="Pfam" id="PF00439">
    <property type="entry name" value="Bromodomain"/>
    <property type="match status" value="1"/>
</dbReference>
<dbReference type="EMBL" id="JABELV010000065">
    <property type="protein sequence ID" value="KAG7536007.1"/>
    <property type="molecule type" value="Genomic_DNA"/>
</dbReference>
<accession>A0A8K0JKT3</accession>
<organism evidence="5 6">
    <name type="scientific">Filobasidium floriforme</name>
    <dbReference type="NCBI Taxonomy" id="5210"/>
    <lineage>
        <taxon>Eukaryota</taxon>
        <taxon>Fungi</taxon>
        <taxon>Dikarya</taxon>
        <taxon>Basidiomycota</taxon>
        <taxon>Agaricomycotina</taxon>
        <taxon>Tremellomycetes</taxon>
        <taxon>Filobasidiales</taxon>
        <taxon>Filobasidiaceae</taxon>
        <taxon>Filobasidium</taxon>
    </lineage>
</organism>
<feature type="compositionally biased region" description="Basic and acidic residues" evidence="3">
    <location>
        <begin position="132"/>
        <end position="155"/>
    </location>
</feature>
<gene>
    <name evidence="5" type="ORF">FFLO_03527</name>
</gene>
<feature type="region of interest" description="Disordered" evidence="3">
    <location>
        <begin position="706"/>
        <end position="729"/>
    </location>
</feature>
<evidence type="ECO:0000313" key="5">
    <source>
        <dbReference type="EMBL" id="KAG7536007.1"/>
    </source>
</evidence>
<feature type="compositionally biased region" description="Basic and acidic residues" evidence="3">
    <location>
        <begin position="171"/>
        <end position="185"/>
    </location>
</feature>
<protein>
    <recommendedName>
        <fullName evidence="4">Bromo domain-containing protein</fullName>
    </recommendedName>
</protein>
<sequence length="952" mass="105441">MSQSQSHSKSEIPQTPTGKPESKLKTKTKPKPTPKLAQKNPTLTLDDPTSTSSSQSPSPSSPKLSFPDALTPTSPNNSPSSGKSVRVKNGARAGGRPPKKKVGVGKSKLRQEVGLDLEVGVGGDVGVDADESESKDKEARVGSEMKVEAEERETVDGAVKQETSGGSEGMGGHEDRVHGVKRESEDGVGQAGQADKVDDARGIDPDHDKDDEQHNNYDNDHDNDQEDNDYQDQDDDERNADSMAMDVDVDDPTSTPTSGTSRPNPNPHRIPGGKGGGRNKKPFAFRKKPLGHLLTTIIGNLRRKDAYGLFFDPVSLEEYPNYFEVIGGEDKAMDLGTMEDKVGRGEYRQMSEFENDVEKMITAAQKFNPDDTLVHREAAKVAQLAERQFNRFRSLVKTPEPSPEREQSGLRTPGDRVGGSVGPTPSNRSVSPTGTTYKDKDAFTVEKSAVSTLLPRQLVPEGMLDYPPNSDVARCVGWYLSGGKRPRTKKEQRAKEKWDGTWREWNVDGDRNVREADNVLDLLRDGFTFQTSGLKVSLPRTVDWQDELMNASETWQPTPTLTGVVVDEPIPQIPTRPIDHLDMGRYQNLAGSYGFPEFKRYDPRKFIRDLTVDLESVWSLEDEDDEPISILSRDTSTRDLYRRERPGRIVKEMCLGEEVTSEAYVRSIQAFVSGARAEGTGVEVEGAGRKRKRDEMDDGSYETLKVETKIEDDSSPATSTPAPSAHYDTSGFDLGMPLEDYVNTKWRDGWLNAGVRGTVKRTQEVYREIINSNAKAEAEPDSVHRAKKPKLELEEVLQADSLDVDVEAIIRELYYQAVRESIHRVPILLELEEYSARHTGLDLACLLVTPNDFAAGGSSNPPPNTGPGRAVWYEKSLKSVGEQLVEASKRREGLDADGLKSEEEEEKMRKLRLDLLSLGKNVPVYELRPMTHSELAKLPQAVRGLIKVVDKS</sequence>
<proteinExistence type="predicted"/>
<dbReference type="SMART" id="SM00297">
    <property type="entry name" value="BROMO"/>
    <property type="match status" value="1"/>
</dbReference>
<feature type="compositionally biased region" description="Polar residues" evidence="3">
    <location>
        <begin position="423"/>
        <end position="436"/>
    </location>
</feature>
<evidence type="ECO:0000313" key="6">
    <source>
        <dbReference type="Proteomes" id="UP000812966"/>
    </source>
</evidence>
<dbReference type="PANTHER" id="PTHR22881:SF27">
    <property type="entry name" value="BROMODOMAIN CONTAINING 7_9"/>
    <property type="match status" value="1"/>
</dbReference>
<dbReference type="Gene3D" id="1.20.920.10">
    <property type="entry name" value="Bromodomain-like"/>
    <property type="match status" value="1"/>
</dbReference>
<dbReference type="OrthoDB" id="21449at2759"/>
<dbReference type="CDD" id="cd04369">
    <property type="entry name" value="Bromodomain"/>
    <property type="match status" value="1"/>
</dbReference>
<feature type="compositionally biased region" description="Basic and acidic residues" evidence="3">
    <location>
        <begin position="195"/>
        <end position="222"/>
    </location>
</feature>
<dbReference type="GO" id="GO:0006325">
    <property type="term" value="P:chromatin organization"/>
    <property type="evidence" value="ECO:0007669"/>
    <property type="project" value="UniProtKB-ARBA"/>
</dbReference>
<dbReference type="InterPro" id="IPR051831">
    <property type="entry name" value="Bromodomain_contain_prot"/>
</dbReference>
<dbReference type="PANTHER" id="PTHR22881">
    <property type="entry name" value="BROMODOMAIN CONTAINING PROTEIN"/>
    <property type="match status" value="1"/>
</dbReference>
<feature type="compositionally biased region" description="Low complexity" evidence="3">
    <location>
        <begin position="715"/>
        <end position="725"/>
    </location>
</feature>
<comment type="caution">
    <text evidence="5">The sequence shown here is derived from an EMBL/GenBank/DDBJ whole genome shotgun (WGS) entry which is preliminary data.</text>
</comment>
<evidence type="ECO:0000259" key="4">
    <source>
        <dbReference type="PROSITE" id="PS50014"/>
    </source>
</evidence>
<dbReference type="InterPro" id="IPR036427">
    <property type="entry name" value="Bromodomain-like_sf"/>
</dbReference>
<feature type="domain" description="Bromo" evidence="4">
    <location>
        <begin position="302"/>
        <end position="375"/>
    </location>
</feature>
<reference evidence="5" key="1">
    <citation type="submission" date="2020-04" db="EMBL/GenBank/DDBJ databases">
        <title>Analysis of mating type loci in Filobasidium floriforme.</title>
        <authorList>
            <person name="Nowrousian M."/>
        </authorList>
    </citation>
    <scope>NUCLEOTIDE SEQUENCE</scope>
    <source>
        <strain evidence="5">CBS 6242</strain>
    </source>
</reference>
<keyword evidence="6" id="KW-1185">Reference proteome</keyword>
<evidence type="ECO:0000256" key="3">
    <source>
        <dbReference type="SAM" id="MobiDB-lite"/>
    </source>
</evidence>
<feature type="region of interest" description="Disordered" evidence="3">
    <location>
        <begin position="396"/>
        <end position="437"/>
    </location>
</feature>
<dbReference type="InterPro" id="IPR001487">
    <property type="entry name" value="Bromodomain"/>
</dbReference>
<dbReference type="AlphaFoldDB" id="A0A8K0JKT3"/>
<name>A0A8K0JKT3_9TREE</name>
<feature type="region of interest" description="Disordered" evidence="3">
    <location>
        <begin position="1"/>
        <end position="284"/>
    </location>
</feature>
<dbReference type="Proteomes" id="UP000812966">
    <property type="component" value="Unassembled WGS sequence"/>
</dbReference>
<evidence type="ECO:0000256" key="1">
    <source>
        <dbReference type="ARBA" id="ARBA00023117"/>
    </source>
</evidence>
<feature type="compositionally biased region" description="Low complexity" evidence="3">
    <location>
        <begin position="41"/>
        <end position="81"/>
    </location>
</feature>
<dbReference type="PROSITE" id="PS50014">
    <property type="entry name" value="BROMODOMAIN_2"/>
    <property type="match status" value="1"/>
</dbReference>
<keyword evidence="1 2" id="KW-0103">Bromodomain</keyword>
<feature type="compositionally biased region" description="Polar residues" evidence="3">
    <location>
        <begin position="1"/>
        <end position="17"/>
    </location>
</feature>
<dbReference type="SUPFAM" id="SSF47370">
    <property type="entry name" value="Bromodomain"/>
    <property type="match status" value="1"/>
</dbReference>
<dbReference type="GO" id="GO:0005634">
    <property type="term" value="C:nucleus"/>
    <property type="evidence" value="ECO:0007669"/>
    <property type="project" value="TreeGrafter"/>
</dbReference>
<evidence type="ECO:0000256" key="2">
    <source>
        <dbReference type="PROSITE-ProRule" id="PRU00035"/>
    </source>
</evidence>